<accession>A0A6J5SUN4</accession>
<dbReference type="EMBL" id="LR797469">
    <property type="protein sequence ID" value="CAB4218960.1"/>
    <property type="molecule type" value="Genomic_DNA"/>
</dbReference>
<organism evidence="3">
    <name type="scientific">uncultured Caudovirales phage</name>
    <dbReference type="NCBI Taxonomy" id="2100421"/>
    <lineage>
        <taxon>Viruses</taxon>
        <taxon>Duplodnaviria</taxon>
        <taxon>Heunggongvirae</taxon>
        <taxon>Uroviricota</taxon>
        <taxon>Caudoviricetes</taxon>
        <taxon>Peduoviridae</taxon>
        <taxon>Maltschvirus</taxon>
        <taxon>Maltschvirus maltsch</taxon>
    </lineage>
</organism>
<dbReference type="EMBL" id="LR797107">
    <property type="protein sequence ID" value="CAB4187159.1"/>
    <property type="molecule type" value="Genomic_DNA"/>
</dbReference>
<dbReference type="EMBL" id="LR797292">
    <property type="protein sequence ID" value="CAB4200240.1"/>
    <property type="molecule type" value="Genomic_DNA"/>
</dbReference>
<evidence type="ECO:0000313" key="3">
    <source>
        <dbReference type="EMBL" id="CAB4218960.1"/>
    </source>
</evidence>
<protein>
    <submittedName>
        <fullName evidence="3">Uncharacterized protein</fullName>
    </submittedName>
</protein>
<sequence>MKKNLFQRFVLVAALVAATVTSPSFTPALFAQATLTETTLAAAITSASAQVIVVTSGTGFAAGNALVVDGEAMTVQSSYVSGVNVPVTRGVSGTVAGVHASGATVLQGQPQYFSKVDPIGPCTSTNELALPRVVLGTVGSQPPSVSVYNCTGASATTQRWQQYMRNGYPAFPPAALGSASGSTVTYTAAGAINPQPGSIFINGTTLAMTLINPTLAQNGMIMVISATNASAHTLTYTAGFNGGTTARDVATFGGAVGDNIVVYANAGVWWVLSTRNVTLG</sequence>
<gene>
    <name evidence="1" type="ORF">UFOVP1154_9</name>
    <name evidence="2" type="ORF">UFOVP1341_28</name>
    <name evidence="3" type="ORF">UFOVP1601_55</name>
</gene>
<name>A0A6J5SUN4_9CAUD</name>
<proteinExistence type="predicted"/>
<evidence type="ECO:0000313" key="2">
    <source>
        <dbReference type="EMBL" id="CAB4200240.1"/>
    </source>
</evidence>
<evidence type="ECO:0000313" key="1">
    <source>
        <dbReference type="EMBL" id="CAB4187159.1"/>
    </source>
</evidence>
<reference evidence="3" key="1">
    <citation type="submission" date="2020-05" db="EMBL/GenBank/DDBJ databases">
        <authorList>
            <person name="Chiriac C."/>
            <person name="Salcher M."/>
            <person name="Ghai R."/>
            <person name="Kavagutti S V."/>
        </authorList>
    </citation>
    <scope>NUCLEOTIDE SEQUENCE</scope>
</reference>